<dbReference type="InterPro" id="IPR005325">
    <property type="entry name" value="DUF308_memb"/>
</dbReference>
<organism evidence="2 3">
    <name type="scientific">Halorubrum coriense DSM 10284</name>
    <dbReference type="NCBI Taxonomy" id="1227466"/>
    <lineage>
        <taxon>Archaea</taxon>
        <taxon>Methanobacteriati</taxon>
        <taxon>Methanobacteriota</taxon>
        <taxon>Stenosarchaea group</taxon>
        <taxon>Halobacteria</taxon>
        <taxon>Halobacteriales</taxon>
        <taxon>Haloferacaceae</taxon>
        <taxon>Halorubrum</taxon>
    </lineage>
</organism>
<dbReference type="Pfam" id="PF03729">
    <property type="entry name" value="DUF308"/>
    <property type="match status" value="1"/>
</dbReference>
<feature type="transmembrane region" description="Helical" evidence="1">
    <location>
        <begin position="133"/>
        <end position="155"/>
    </location>
</feature>
<dbReference type="EMBL" id="AOJL01000037">
    <property type="protein sequence ID" value="ELZ46973.1"/>
    <property type="molecule type" value="Genomic_DNA"/>
</dbReference>
<dbReference type="AlphaFoldDB" id="M0EIT8"/>
<keyword evidence="3" id="KW-1185">Reference proteome</keyword>
<dbReference type="PANTHER" id="PTHR34989:SF1">
    <property type="entry name" value="PROTEIN HDED"/>
    <property type="match status" value="1"/>
</dbReference>
<name>M0EIT8_9EURY</name>
<dbReference type="PANTHER" id="PTHR34989">
    <property type="entry name" value="PROTEIN HDED"/>
    <property type="match status" value="1"/>
</dbReference>
<dbReference type="RefSeq" id="WP_006113518.1">
    <property type="nucleotide sequence ID" value="NZ_AOJL01000037.1"/>
</dbReference>
<keyword evidence="1" id="KW-0812">Transmembrane</keyword>
<evidence type="ECO:0000313" key="3">
    <source>
        <dbReference type="Proteomes" id="UP000011509"/>
    </source>
</evidence>
<comment type="caution">
    <text evidence="2">The sequence shown here is derived from an EMBL/GenBank/DDBJ whole genome shotgun (WGS) entry which is preliminary data.</text>
</comment>
<dbReference type="GO" id="GO:0005886">
    <property type="term" value="C:plasma membrane"/>
    <property type="evidence" value="ECO:0007669"/>
    <property type="project" value="TreeGrafter"/>
</dbReference>
<dbReference type="PATRIC" id="fig|1227466.3.peg.1998"/>
<feature type="transmembrane region" description="Helical" evidence="1">
    <location>
        <begin position="77"/>
        <end position="100"/>
    </location>
</feature>
<evidence type="ECO:0000256" key="1">
    <source>
        <dbReference type="SAM" id="Phobius"/>
    </source>
</evidence>
<evidence type="ECO:0000313" key="2">
    <source>
        <dbReference type="EMBL" id="ELZ46973.1"/>
    </source>
</evidence>
<gene>
    <name evidence="2" type="ORF">C464_09959</name>
</gene>
<reference evidence="2 3" key="1">
    <citation type="journal article" date="2014" name="PLoS Genet.">
        <title>Phylogenetically driven sequencing of extremely halophilic archaea reveals strategies for static and dynamic osmo-response.</title>
        <authorList>
            <person name="Becker E.A."/>
            <person name="Seitzer P.M."/>
            <person name="Tritt A."/>
            <person name="Larsen D."/>
            <person name="Krusor M."/>
            <person name="Yao A.I."/>
            <person name="Wu D."/>
            <person name="Madern D."/>
            <person name="Eisen J.A."/>
            <person name="Darling A.E."/>
            <person name="Facciotti M.T."/>
        </authorList>
    </citation>
    <scope>NUCLEOTIDE SEQUENCE [LARGE SCALE GENOMIC DNA]</scope>
    <source>
        <strain evidence="2 3">DSM 10284</strain>
    </source>
</reference>
<dbReference type="InterPro" id="IPR052712">
    <property type="entry name" value="Acid_resist_chaperone_HdeD"/>
</dbReference>
<feature type="transmembrane region" description="Helical" evidence="1">
    <location>
        <begin position="53"/>
        <end position="71"/>
    </location>
</feature>
<keyword evidence="1" id="KW-0472">Membrane</keyword>
<proteinExistence type="predicted"/>
<dbReference type="STRING" id="1227466.C464_09959"/>
<evidence type="ECO:0008006" key="4">
    <source>
        <dbReference type="Google" id="ProtNLM"/>
    </source>
</evidence>
<accession>M0EIT8</accession>
<feature type="transmembrane region" description="Helical" evidence="1">
    <location>
        <begin position="107"/>
        <end position="127"/>
    </location>
</feature>
<dbReference type="Proteomes" id="UP000011509">
    <property type="component" value="Unassembled WGS sequence"/>
</dbReference>
<keyword evidence="1" id="KW-1133">Transmembrane helix</keyword>
<protein>
    <recommendedName>
        <fullName evidence="4">HdeD family acid-resistance protein</fullName>
    </recommendedName>
</protein>
<sequence length="173" mass="17549">MAGTLLAVLGGLAVIFPFVTGLSLSVLLGVVLVAGAIVHVLHASSTGTLRDGLGQVTLAVVYGVAGIIFLANPLFGLLTLTLLAVGFFIADGVVEVAWGIRSRGQPGAVWLLASGSLSLLLGGFLWSGFPTDAVWAVGVLFGINLLVTGVSVVLLGQERDSSVVGNAAQRSRV</sequence>